<keyword evidence="1" id="KW-0472">Membrane</keyword>
<keyword evidence="1" id="KW-1133">Transmembrane helix</keyword>
<proteinExistence type="predicted"/>
<evidence type="ECO:0000313" key="3">
    <source>
        <dbReference type="Proteomes" id="UP000033882"/>
    </source>
</evidence>
<dbReference type="EMBL" id="LCPB01000002">
    <property type="protein sequence ID" value="KKU90452.1"/>
    <property type="molecule type" value="Genomic_DNA"/>
</dbReference>
<protein>
    <recommendedName>
        <fullName evidence="4">Type 4 fimbrial biogenesis protein PilX N-terminal domain-containing protein</fullName>
    </recommendedName>
</protein>
<evidence type="ECO:0000256" key="1">
    <source>
        <dbReference type="SAM" id="Phobius"/>
    </source>
</evidence>
<sequence length="128" mass="14098">MKKTIFPHNPYRTGQSMILTVLVLSSAVLALSAIGGYMMLIRLRINSDIVNTTKAIYIADAGLECEAYNQFQLADIDCNDIPYNAFPHTSGVVDPRASYVSEYTAGPPSYMLSKGSYRSASRSFRLGF</sequence>
<dbReference type="AlphaFoldDB" id="A0A0G1U8K9"/>
<name>A0A0G1U8K9_9BACT</name>
<feature type="transmembrane region" description="Helical" evidence="1">
    <location>
        <begin position="17"/>
        <end position="40"/>
    </location>
</feature>
<gene>
    <name evidence="2" type="ORF">UY19_C0002G0025</name>
</gene>
<dbReference type="Proteomes" id="UP000033882">
    <property type="component" value="Unassembled WGS sequence"/>
</dbReference>
<keyword evidence="1" id="KW-0812">Transmembrane</keyword>
<organism evidence="2 3">
    <name type="scientific">Candidatus Wolfebacteria bacterium GW2011_GWA2_47_9b</name>
    <dbReference type="NCBI Taxonomy" id="1619005"/>
    <lineage>
        <taxon>Bacteria</taxon>
        <taxon>Candidatus Wolfeibacteriota</taxon>
    </lineage>
</organism>
<comment type="caution">
    <text evidence="2">The sequence shown here is derived from an EMBL/GenBank/DDBJ whole genome shotgun (WGS) entry which is preliminary data.</text>
</comment>
<reference evidence="2 3" key="1">
    <citation type="journal article" date="2015" name="Nature">
        <title>rRNA introns, odd ribosomes, and small enigmatic genomes across a large radiation of phyla.</title>
        <authorList>
            <person name="Brown C.T."/>
            <person name="Hug L.A."/>
            <person name="Thomas B.C."/>
            <person name="Sharon I."/>
            <person name="Castelle C.J."/>
            <person name="Singh A."/>
            <person name="Wilkins M.J."/>
            <person name="Williams K.H."/>
            <person name="Banfield J.F."/>
        </authorList>
    </citation>
    <scope>NUCLEOTIDE SEQUENCE [LARGE SCALE GENOMIC DNA]</scope>
</reference>
<accession>A0A0G1U8K9</accession>
<evidence type="ECO:0000313" key="2">
    <source>
        <dbReference type="EMBL" id="KKU90452.1"/>
    </source>
</evidence>
<evidence type="ECO:0008006" key="4">
    <source>
        <dbReference type="Google" id="ProtNLM"/>
    </source>
</evidence>